<accession>A0ABM6N9H8</accession>
<proteinExistence type="predicted"/>
<sequence>MKLKLKKSALKQLDKNQNLPLQQTPQVAGGAEPNTRIPCRLTETLTGTDYGQCRC</sequence>
<name>A0ABM6N9H8_PSEO7</name>
<dbReference type="EMBL" id="CP011924">
    <property type="protein sequence ID" value="ATD05528.1"/>
    <property type="molecule type" value="Genomic_DNA"/>
</dbReference>
<organism evidence="1 2">
    <name type="scientific">Pseudoalteromonas piscicida</name>
    <dbReference type="NCBI Taxonomy" id="43662"/>
    <lineage>
        <taxon>Bacteria</taxon>
        <taxon>Pseudomonadati</taxon>
        <taxon>Pseudomonadota</taxon>
        <taxon>Gammaproteobacteria</taxon>
        <taxon>Alteromonadales</taxon>
        <taxon>Pseudoalteromonadaceae</taxon>
        <taxon>Pseudoalteromonas</taxon>
    </lineage>
</organism>
<reference evidence="1 2" key="1">
    <citation type="submission" date="2015-06" db="EMBL/GenBank/DDBJ databases">
        <authorList>
            <person name="Xie B.-B."/>
            <person name="Rong J.-C."/>
            <person name="Qin Q.-L."/>
            <person name="Zhang Y.-Z."/>
        </authorList>
    </citation>
    <scope>NUCLEOTIDE SEQUENCE [LARGE SCALE GENOMIC DNA]</scope>
    <source>
        <strain evidence="1 2">JCM 20779</strain>
    </source>
</reference>
<protein>
    <submittedName>
        <fullName evidence="1">Uncharacterized protein</fullName>
    </submittedName>
</protein>
<evidence type="ECO:0000313" key="2">
    <source>
        <dbReference type="Proteomes" id="UP000016521"/>
    </source>
</evidence>
<keyword evidence="2" id="KW-1185">Reference proteome</keyword>
<dbReference type="Proteomes" id="UP000016521">
    <property type="component" value="Chromosome I"/>
</dbReference>
<dbReference type="RefSeq" id="WP_017217813.1">
    <property type="nucleotide sequence ID" value="NZ_CP011924.1"/>
</dbReference>
<evidence type="ECO:0000313" key="1">
    <source>
        <dbReference type="EMBL" id="ATD05528.1"/>
    </source>
</evidence>
<gene>
    <name evidence="1" type="ORF">PPIS_a0172</name>
</gene>
<dbReference type="GeneID" id="67500916"/>